<feature type="region of interest" description="Disordered" evidence="3">
    <location>
        <begin position="360"/>
        <end position="402"/>
    </location>
</feature>
<evidence type="ECO:0000259" key="4">
    <source>
        <dbReference type="Pfam" id="PF13087"/>
    </source>
</evidence>
<dbReference type="Gene3D" id="3.40.50.300">
    <property type="entry name" value="P-loop containing nucleotide triphosphate hydrolases"/>
    <property type="match status" value="2"/>
</dbReference>
<reference evidence="6 7" key="1">
    <citation type="journal article" date="2020" name="ISME J.">
        <title>Uncovering the hidden diversity of litter-decomposition mechanisms in mushroom-forming fungi.</title>
        <authorList>
            <person name="Floudas D."/>
            <person name="Bentzer J."/>
            <person name="Ahren D."/>
            <person name="Johansson T."/>
            <person name="Persson P."/>
            <person name="Tunlid A."/>
        </authorList>
    </citation>
    <scope>NUCLEOTIDE SEQUENCE [LARGE SCALE GENOMIC DNA]</scope>
    <source>
        <strain evidence="6 7">CBS 406.79</strain>
    </source>
</reference>
<feature type="region of interest" description="Disordered" evidence="3">
    <location>
        <begin position="305"/>
        <end position="346"/>
    </location>
</feature>
<comment type="caution">
    <text evidence="6">The sequence shown here is derived from an EMBL/GenBank/DDBJ whole genome shotgun (WGS) entry which is preliminary data.</text>
</comment>
<gene>
    <name evidence="6" type="ORF">D9757_013607</name>
</gene>
<dbReference type="PANTHER" id="PTHR45418">
    <property type="entry name" value="CANCER/TESTIS ANTIGEN 55"/>
    <property type="match status" value="1"/>
</dbReference>
<evidence type="ECO:0000313" key="6">
    <source>
        <dbReference type="EMBL" id="KAF5361203.1"/>
    </source>
</evidence>
<feature type="domain" description="DNA2/NAM7 helicase-like C-terminal" evidence="4">
    <location>
        <begin position="123"/>
        <end position="251"/>
    </location>
</feature>
<feature type="compositionally biased region" description="Polar residues" evidence="3">
    <location>
        <begin position="386"/>
        <end position="395"/>
    </location>
</feature>
<dbReference type="GO" id="GO:0005737">
    <property type="term" value="C:cytoplasm"/>
    <property type="evidence" value="ECO:0007669"/>
    <property type="project" value="UniProtKB-SubCell"/>
</dbReference>
<protein>
    <recommendedName>
        <fullName evidence="8">RNA helicase</fullName>
    </recommendedName>
</protein>
<accession>A0A8H5GA78</accession>
<evidence type="ECO:0000256" key="2">
    <source>
        <dbReference type="ARBA" id="ARBA00022490"/>
    </source>
</evidence>
<dbReference type="Pfam" id="PF20149">
    <property type="entry name" value="DUF6532"/>
    <property type="match status" value="1"/>
</dbReference>
<feature type="domain" description="DUF6532" evidence="5">
    <location>
        <begin position="535"/>
        <end position="722"/>
    </location>
</feature>
<organism evidence="6 7">
    <name type="scientific">Collybiopsis confluens</name>
    <dbReference type="NCBI Taxonomy" id="2823264"/>
    <lineage>
        <taxon>Eukaryota</taxon>
        <taxon>Fungi</taxon>
        <taxon>Dikarya</taxon>
        <taxon>Basidiomycota</taxon>
        <taxon>Agaricomycotina</taxon>
        <taxon>Agaricomycetes</taxon>
        <taxon>Agaricomycetidae</taxon>
        <taxon>Agaricales</taxon>
        <taxon>Marasmiineae</taxon>
        <taxon>Omphalotaceae</taxon>
        <taxon>Collybiopsis</taxon>
    </lineage>
</organism>
<evidence type="ECO:0000256" key="1">
    <source>
        <dbReference type="ARBA" id="ARBA00004496"/>
    </source>
</evidence>
<dbReference type="OrthoDB" id="3253662at2759"/>
<name>A0A8H5GA78_9AGAR</name>
<dbReference type="InterPro" id="IPR027417">
    <property type="entry name" value="P-loop_NTPase"/>
</dbReference>
<comment type="subcellular location">
    <subcellularLocation>
        <location evidence="1">Cytoplasm</location>
    </subcellularLocation>
</comment>
<keyword evidence="2" id="KW-0963">Cytoplasm</keyword>
<dbReference type="Proteomes" id="UP000518752">
    <property type="component" value="Unassembled WGS sequence"/>
</dbReference>
<feature type="compositionally biased region" description="Low complexity" evidence="3">
    <location>
        <begin position="306"/>
        <end position="324"/>
    </location>
</feature>
<feature type="region of interest" description="Disordered" evidence="3">
    <location>
        <begin position="458"/>
        <end position="488"/>
    </location>
</feature>
<dbReference type="PANTHER" id="PTHR45418:SF1">
    <property type="entry name" value="CANCER_TESTIS ANTIGEN 55"/>
    <property type="match status" value="1"/>
</dbReference>
<evidence type="ECO:0008006" key="8">
    <source>
        <dbReference type="Google" id="ProtNLM"/>
    </source>
</evidence>
<dbReference type="AlphaFoldDB" id="A0A8H5GA78"/>
<evidence type="ECO:0000259" key="5">
    <source>
        <dbReference type="Pfam" id="PF20149"/>
    </source>
</evidence>
<dbReference type="InterPro" id="IPR041679">
    <property type="entry name" value="DNA2/NAM7-like_C"/>
</dbReference>
<dbReference type="SUPFAM" id="SSF52540">
    <property type="entry name" value="P-loop containing nucleoside triphosphate hydrolases"/>
    <property type="match status" value="1"/>
</dbReference>
<evidence type="ECO:0000313" key="7">
    <source>
        <dbReference type="Proteomes" id="UP000518752"/>
    </source>
</evidence>
<dbReference type="EMBL" id="JAACJN010000212">
    <property type="protein sequence ID" value="KAF5361203.1"/>
    <property type="molecule type" value="Genomic_DNA"/>
</dbReference>
<dbReference type="InterPro" id="IPR045341">
    <property type="entry name" value="DUF6532"/>
</dbReference>
<keyword evidence="7" id="KW-1185">Reference proteome</keyword>
<dbReference type="Pfam" id="PF13087">
    <property type="entry name" value="AAA_12"/>
    <property type="match status" value="1"/>
</dbReference>
<sequence>MRPGTGKTVTMVEAILKVLALNPTSQILATAPSNSAADLITSRLATGGLKTTELFFSTVTRPRAVKLKYRPLLSPTRSKPRWDIQCSRAGADDHAQVSSDCHDLCICDWAGYIRSSVARMLGLETSFIERLMKRERYDEVKGYGKSVIKLTKIFRSHGAILKFPNERLYGGDLECCGNPKVINFYLDSQHIVAKKFPIVFHSIAGKDDREASSPSFFSINEATQVKELICTALRAVADLIKVGSVEEFQGQHIGSVRMLIMPRRGVHISKYVTDKEGRKLLEMVFWSRCERKRRVPVDADPATALQTAAKKPKSQAQAKAPRAQTNNASKESKLKKKPSLAPKTAVTNFAPTLEDVAPMDRQKHHDQQHGQQKHQNQARQPKKPVQENQKTQQNRPAPRKLPLIVPFPLRKKMVGLVTPLLLRRLLPPSSAVPMNAMEEDFLNDMLDGEEEDIVLPLGDEGGRQGSEIEDSENEGSIGGDEGQSDREMSVGDELDVMDVTKPTRKQNSGQVKSGTKIVEQDLKYPALARFGRLCVRKAICLVHMFPDSNMFVMETLESELRREKAEGKGDTLLKNLNKIREDVPSMTKLMIYSTVRYAFVQKARSQVLNFFGISPLNKDKKKISDLIAWLLRDHKYHFKGVNVQKRTLSKLPFLSPLLAIVLRSYLIDENPNLDQLLVNELHQIKHIPRRLIAMVCIVSSHAYLNKVYHCLQDHASGEPRHVQRIWDGLAKKRNLMDKHWIKLQEELREVSYPSNWLRFLFERVANIKAGETFAVVDDNAKADKVDGDVETDRMSAVDDAEEANVEVDKVGVEVNEADVKVATTVMDANFKRQQLRIAQEYEHYAHVVRHEEIAAPFDSLSPELGLERMTEYFFFTKLAMHIKRFVPEFRVLDHYKSMPITKLVVEKLDEREDWHRFAAYRPKSDIGIWCCNASWPGGLVELQSGDETTPHIELLEDHIRLLLQGGCLLRMMNIAKERMTPGTNTLTAVLPLIYVTKDWARAFIYLLYQSKDQIFYYDRVYHLNTTLQERIWFTRDLYNLCDHIEADKPSEALQMQINGHRTFTVTRASPLKVPEP</sequence>
<evidence type="ECO:0000256" key="3">
    <source>
        <dbReference type="SAM" id="MobiDB-lite"/>
    </source>
</evidence>
<feature type="compositionally biased region" description="Low complexity" evidence="3">
    <location>
        <begin position="369"/>
        <end position="379"/>
    </location>
</feature>
<proteinExistence type="predicted"/>